<keyword evidence="2" id="KW-0963">Cytoplasm</keyword>
<keyword evidence="3" id="KW-1005">Bacterial flagellum biogenesis</keyword>
<dbReference type="Proteomes" id="UP000663181">
    <property type="component" value="Chromosome"/>
</dbReference>
<evidence type="ECO:0000256" key="5">
    <source>
        <dbReference type="ARBA" id="ARBA00093797"/>
    </source>
</evidence>
<keyword evidence="7" id="KW-1185">Reference proteome</keyword>
<proteinExistence type="predicted"/>
<keyword evidence="4" id="KW-0143">Chaperone</keyword>
<dbReference type="RefSeq" id="WP_188795263.1">
    <property type="nucleotide sequence ID" value="NZ_BMIZ01000001.1"/>
</dbReference>
<name>A0ABX7GSJ1_9GAMM</name>
<protein>
    <recommendedName>
        <fullName evidence="5">Flagellar protein FliT</fullName>
    </recommendedName>
</protein>
<evidence type="ECO:0000256" key="4">
    <source>
        <dbReference type="ARBA" id="ARBA00023186"/>
    </source>
</evidence>
<organism evidence="6 7">
    <name type="scientific">Dyella caseinilytica</name>
    <dbReference type="NCBI Taxonomy" id="1849581"/>
    <lineage>
        <taxon>Bacteria</taxon>
        <taxon>Pseudomonadati</taxon>
        <taxon>Pseudomonadota</taxon>
        <taxon>Gammaproteobacteria</taxon>
        <taxon>Lysobacterales</taxon>
        <taxon>Rhodanobacteraceae</taxon>
        <taxon>Dyella</taxon>
    </lineage>
</organism>
<evidence type="ECO:0000256" key="3">
    <source>
        <dbReference type="ARBA" id="ARBA00022795"/>
    </source>
</evidence>
<keyword evidence="6" id="KW-0282">Flagellum</keyword>
<gene>
    <name evidence="6" type="primary">fliT</name>
    <name evidence="6" type="ORF">ISN74_18630</name>
</gene>
<accession>A0ABX7GSJ1</accession>
<evidence type="ECO:0000256" key="2">
    <source>
        <dbReference type="ARBA" id="ARBA00022490"/>
    </source>
</evidence>
<reference evidence="6 7" key="1">
    <citation type="submission" date="2020-10" db="EMBL/GenBank/DDBJ databases">
        <title>Phylogeny of dyella-like bacteria.</title>
        <authorList>
            <person name="Fu J."/>
        </authorList>
    </citation>
    <scope>NUCLEOTIDE SEQUENCE [LARGE SCALE GENOMIC DNA]</scope>
    <source>
        <strain evidence="6 7">DHOB09</strain>
    </source>
</reference>
<dbReference type="EMBL" id="CP064030">
    <property type="protein sequence ID" value="QRN53407.1"/>
    <property type="molecule type" value="Genomic_DNA"/>
</dbReference>
<sequence>MNEAARADLQQALQITVEMLDAATGNNWDWVSQLDAERHRELQKCKGSPLSDRDRQIIATLRRHNETLMAHAEAARAALKAQLDQHQYNHRALRTYISSST</sequence>
<evidence type="ECO:0000256" key="1">
    <source>
        <dbReference type="ARBA" id="ARBA00004514"/>
    </source>
</evidence>
<dbReference type="InterPro" id="IPR008622">
    <property type="entry name" value="FliT"/>
</dbReference>
<keyword evidence="6" id="KW-0966">Cell projection</keyword>
<keyword evidence="6" id="KW-0969">Cilium</keyword>
<dbReference type="Gene3D" id="1.20.58.380">
    <property type="entry name" value="Flagellar protein flit"/>
    <property type="match status" value="1"/>
</dbReference>
<comment type="subcellular location">
    <subcellularLocation>
        <location evidence="1">Cytoplasm</location>
        <location evidence="1">Cytosol</location>
    </subcellularLocation>
</comment>
<evidence type="ECO:0000313" key="7">
    <source>
        <dbReference type="Proteomes" id="UP000663181"/>
    </source>
</evidence>
<evidence type="ECO:0000313" key="6">
    <source>
        <dbReference type="EMBL" id="QRN53407.1"/>
    </source>
</evidence>
<dbReference type="Pfam" id="PF05400">
    <property type="entry name" value="FliT"/>
    <property type="match status" value="1"/>
</dbReference>